<feature type="domain" description="C2H2-type" evidence="14">
    <location>
        <begin position="188"/>
        <end position="215"/>
    </location>
</feature>
<dbReference type="InterPro" id="IPR013087">
    <property type="entry name" value="Znf_C2H2_type"/>
</dbReference>
<dbReference type="FunFam" id="3.30.160.60:FF:000557">
    <property type="entry name" value="zinc finger and SCAN domain-containing protein 29"/>
    <property type="match status" value="1"/>
</dbReference>
<dbReference type="InterPro" id="IPR036236">
    <property type="entry name" value="Znf_C2H2_sf"/>
</dbReference>
<dbReference type="PROSITE" id="PS50157">
    <property type="entry name" value="ZINC_FINGER_C2H2_2"/>
    <property type="match status" value="26"/>
</dbReference>
<evidence type="ECO:0000256" key="3">
    <source>
        <dbReference type="ARBA" id="ARBA00006991"/>
    </source>
</evidence>
<evidence type="ECO:0000256" key="2">
    <source>
        <dbReference type="ARBA" id="ARBA00004123"/>
    </source>
</evidence>
<dbReference type="PROSITE" id="PS00028">
    <property type="entry name" value="ZINC_FINGER_C2H2_1"/>
    <property type="match status" value="28"/>
</dbReference>
<keyword evidence="8" id="KW-0805">Transcription regulation</keyword>
<feature type="compositionally biased region" description="Pro residues" evidence="13">
    <location>
        <begin position="512"/>
        <end position="533"/>
    </location>
</feature>
<feature type="domain" description="C2H2-type" evidence="14">
    <location>
        <begin position="1659"/>
        <end position="1687"/>
    </location>
</feature>
<reference evidence="15" key="2">
    <citation type="journal article" date="2015" name="J. Proteomics">
        <title>Sexual differences in the sialomes of the zebra tick, Rhipicephalus pulchellus.</title>
        <authorList>
            <person name="Tan A.W."/>
            <person name="Francischetti I.M."/>
            <person name="Slovak M."/>
            <person name="Kini R.M."/>
            <person name="Ribeiro J.M."/>
        </authorList>
    </citation>
    <scope>NUCLEOTIDE SEQUENCE</scope>
    <source>
        <tissue evidence="15">Salivary gland</tissue>
    </source>
</reference>
<keyword evidence="6 12" id="KW-0863">Zinc-finger</keyword>
<feature type="region of interest" description="Disordered" evidence="13">
    <location>
        <begin position="1585"/>
        <end position="1606"/>
    </location>
</feature>
<feature type="domain" description="C2H2-type" evidence="14">
    <location>
        <begin position="216"/>
        <end position="243"/>
    </location>
</feature>
<feature type="domain" description="C2H2-type" evidence="14">
    <location>
        <begin position="377"/>
        <end position="405"/>
    </location>
</feature>
<dbReference type="FunFam" id="3.30.160.60:FF:000301">
    <property type="entry name" value="Zinc finger protein 236"/>
    <property type="match status" value="1"/>
</dbReference>
<feature type="region of interest" description="Disordered" evidence="13">
    <location>
        <begin position="1164"/>
        <end position="1187"/>
    </location>
</feature>
<feature type="region of interest" description="Disordered" evidence="13">
    <location>
        <begin position="497"/>
        <end position="551"/>
    </location>
</feature>
<dbReference type="FunFam" id="3.30.160.60:FF:002343">
    <property type="entry name" value="Zinc finger protein 33A"/>
    <property type="match status" value="1"/>
</dbReference>
<dbReference type="Gene3D" id="3.30.160.60">
    <property type="entry name" value="Classic Zinc Finger"/>
    <property type="match status" value="25"/>
</dbReference>
<dbReference type="FunFam" id="3.30.160.60:FF:000870">
    <property type="entry name" value="zinc finger protein 197 isoform X1"/>
    <property type="match status" value="1"/>
</dbReference>
<feature type="domain" description="C2H2-type" evidence="14">
    <location>
        <begin position="321"/>
        <end position="348"/>
    </location>
</feature>
<dbReference type="FunFam" id="3.30.160.60:FF:000226">
    <property type="entry name" value="Zinc finger protein 236 variant"/>
    <property type="match status" value="1"/>
</dbReference>
<dbReference type="PANTHER" id="PTHR24396:SF19">
    <property type="entry name" value="FI01119P"/>
    <property type="match status" value="1"/>
</dbReference>
<feature type="domain" description="C2H2-type" evidence="14">
    <location>
        <begin position="160"/>
        <end position="187"/>
    </location>
</feature>
<feature type="domain" description="C2H2-type" evidence="14">
    <location>
        <begin position="349"/>
        <end position="376"/>
    </location>
</feature>
<accession>L7LY97</accession>
<dbReference type="FunFam" id="3.30.160.60:FF:000340">
    <property type="entry name" value="zinc finger protein 473 isoform X1"/>
    <property type="match status" value="1"/>
</dbReference>
<dbReference type="FunFam" id="3.30.160.60:FF:000446">
    <property type="entry name" value="Zinc finger protein"/>
    <property type="match status" value="1"/>
</dbReference>
<dbReference type="FunFam" id="3.30.160.60:FF:001818">
    <property type="entry name" value="GDNF-inducible zinc finger protein 1 isoform X1"/>
    <property type="match status" value="1"/>
</dbReference>
<feature type="domain" description="C2H2-type" evidence="14">
    <location>
        <begin position="762"/>
        <end position="789"/>
    </location>
</feature>
<evidence type="ECO:0000256" key="8">
    <source>
        <dbReference type="ARBA" id="ARBA00023015"/>
    </source>
</evidence>
<evidence type="ECO:0000256" key="9">
    <source>
        <dbReference type="ARBA" id="ARBA00023125"/>
    </source>
</evidence>
<keyword evidence="9" id="KW-0238">DNA-binding</keyword>
<proteinExistence type="evidence at transcript level"/>
<evidence type="ECO:0000256" key="11">
    <source>
        <dbReference type="ARBA" id="ARBA00023242"/>
    </source>
</evidence>
<dbReference type="SMART" id="SM00355">
    <property type="entry name" value="ZnF_C2H2"/>
    <property type="match status" value="28"/>
</dbReference>
<dbReference type="SUPFAM" id="SSF57667">
    <property type="entry name" value="beta-beta-alpha zinc fingers"/>
    <property type="match status" value="15"/>
</dbReference>
<keyword evidence="5" id="KW-0677">Repeat</keyword>
<sequence>MEIQDVRSLTENGILADASALLTEASSGEGAVAALPVVNLSIPFLSSTQGIMIGTTQDGSGAFVVDASHLSLLSSSGVFADGVLQLSVQGNDDTEQVVVLQPQDMAGLENSGAAPLMELSTNVPAGMPLITLPDADTPKKLPLAAHKVDEIGPPVGKGPFKCSVCSTEFTKWSQLQRHERAHAEDKPFKCSRCEASFNQELNLRLHMATHPGPGQPSCPECGKSFARLASLKAHLMLHQKEENLICAECGDEFSTQARLDRHAQEHKDELSKVKYYFCRQCPQRFCKQPLLKEHMKMHYKIKASLSHRTYKKNIDRSSFSHKCATCKKQFQKPSQLLRHIRIHTGERPFECKICHKTFNQKGALQIHLSKHSGLRPHRCEFCSAAFSQRGNLRAHIQRVHSAPPSDQNTPMFRCQECACTFRRLGSLNAHMSRVHSGQMNLSTNLSKKDALESLSKSLHQQTSVVVDPRHEGLNEKDLLNRSNADLLQQVLVNSGLTHSPSTSNAEAKKIPSPLPLLPPPPPPPLPPPPPPPLQEEAVPSGAKDNLLPPSNPIETAVEKVASTTERAMVMSVADTATGQIKMHIYRMVGNVRWHQCMYCTKEFKKPSDLVRHIRIHTQEKPYKCSNCFRAFAVKSTLTAHTRATHLGVKQFQCPTCQHLFSTRGSLKVHMRIHTGDKPYTCGICNKSFSSSGRCKMHVASHCRDGENSRFTANLHGGSGVLSEDLSSFIPIQEPIFISEATGDAAVDDIDLKRPPVIQERPYKCSICPLGFKKSSHLKQHIRSHTGEKPFQCNECQRNFVSNGVLKAHVKTHSGIREHKCNICDATFTTNGSLKRHMCTHTSARPFMCPYCQKTFKTSVSCKKHMKIHRGELILQRSSSQTQGAQVDSTAAAVLSDSLVEALVPVNPDEVMGQNHGNLDAAVSVGDELVQGSALDPSDPGSFVAQEVLVQDNLQQLQGTLFGGQNDQVDLGQATQVFSQNGFFSQTLPQLTLQGDALDVGTLASSFVTSSLGTPTELASGTPENDDLVGDLPVAHEDANPTLSQESALQQVAQDALRGTEVDVGDDDKPFVCTVCDKRFKRSTYLKSHMRCHFARMSSQKNYVCQQCGACFTTAFSLKRHAVSHTHELQCDSYICPVCSFAVPTVQQLRRHACKHHAAAEKEKAVQKAAEESPADNTEPAVAVDESQRVSRRLAEKVNSSGAQRKFVKFTEEQSRELAQKDPKESTLSVSERALIATAAEKDRETQEWEKPPVAEHPNRCEMCPKSFRKPSDLARHIRIHTGERPFSCEICQKSFTVKSTLDTHRRTHRGERNYPCHICSSFFSTMGSLKVHMRLHTGSRPFKCPHCDLRFRTSGHRKSHILTHFKSGGVRRRSRLLPREEKAPQVAILEEPTDAEGIMEEIQLQLAPGIQITGLNPSTQTVQIDATFLQQLQQLQQQGNINISITPSGESSGADVEQQLDASFLIQQDGSGGSSVVLDQSLPLVASEGKNGAVTFTVMEGDPTGTNQEPSSQVADAELGLDELAAAEGSLMENAVMDTADLVASAVITDATVEKYKKTVDDGDGARIHVCDQCGKSYKRASHLKEHLDSHKSKESKGKKAPHQCQECPKAFAKPSQLKRHERTHTGERPFQCNLCNKSFTQNNALLVHLIKHTGAKPFKCDECGSQFTQKCNLMVHIRRVHKADEISSKEPET</sequence>
<dbReference type="FunFam" id="3.30.160.60:FF:004569">
    <property type="match status" value="1"/>
</dbReference>
<dbReference type="FunFam" id="3.30.160.60:FF:000385">
    <property type="entry name" value="Zinc finger protein 236 variant"/>
    <property type="match status" value="1"/>
</dbReference>
<comment type="function">
    <text evidence="1">May be involved in transcriptional regulation.</text>
</comment>
<comment type="subcellular location">
    <subcellularLocation>
        <location evidence="2">Nucleus</location>
    </subcellularLocation>
</comment>
<evidence type="ECO:0000256" key="12">
    <source>
        <dbReference type="PROSITE-ProRule" id="PRU00042"/>
    </source>
</evidence>
<evidence type="ECO:0000259" key="14">
    <source>
        <dbReference type="PROSITE" id="PS50157"/>
    </source>
</evidence>
<dbReference type="GO" id="GO:0000978">
    <property type="term" value="F:RNA polymerase II cis-regulatory region sequence-specific DNA binding"/>
    <property type="evidence" value="ECO:0007669"/>
    <property type="project" value="TreeGrafter"/>
</dbReference>
<keyword evidence="11" id="KW-0539">Nucleus</keyword>
<dbReference type="Pfam" id="PF13912">
    <property type="entry name" value="zf-C2H2_6"/>
    <property type="match status" value="2"/>
</dbReference>
<feature type="domain" description="C2H2-type" evidence="14">
    <location>
        <begin position="1070"/>
        <end position="1097"/>
    </location>
</feature>
<organism evidence="15">
    <name type="scientific">Rhipicephalus pulchellus</name>
    <name type="common">Yellow backed tick</name>
    <name type="synonym">Dermacentor pulchellus</name>
    <dbReference type="NCBI Taxonomy" id="72859"/>
    <lineage>
        <taxon>Eukaryota</taxon>
        <taxon>Metazoa</taxon>
        <taxon>Ecdysozoa</taxon>
        <taxon>Arthropoda</taxon>
        <taxon>Chelicerata</taxon>
        <taxon>Arachnida</taxon>
        <taxon>Acari</taxon>
        <taxon>Parasitiformes</taxon>
        <taxon>Ixodida</taxon>
        <taxon>Ixodoidea</taxon>
        <taxon>Ixodidae</taxon>
        <taxon>Rhipicephalinae</taxon>
        <taxon>Rhipicephalus</taxon>
        <taxon>Rhipicephalus</taxon>
    </lineage>
</organism>
<dbReference type="FunFam" id="3.30.160.60:FF:000100">
    <property type="entry name" value="Zinc finger 45-like"/>
    <property type="match status" value="4"/>
</dbReference>
<feature type="domain" description="C2H2-type" evidence="14">
    <location>
        <begin position="1102"/>
        <end position="1129"/>
    </location>
</feature>
<feature type="domain" description="C2H2-type" evidence="14">
    <location>
        <begin position="244"/>
        <end position="271"/>
    </location>
</feature>
<feature type="domain" description="C2H2-type" evidence="14">
    <location>
        <begin position="651"/>
        <end position="678"/>
    </location>
</feature>
<evidence type="ECO:0000256" key="5">
    <source>
        <dbReference type="ARBA" id="ARBA00022737"/>
    </source>
</evidence>
<dbReference type="FunFam" id="3.30.160.60:FF:001480">
    <property type="entry name" value="Si:cabz01071911.3"/>
    <property type="match status" value="1"/>
</dbReference>
<feature type="domain" description="C2H2-type" evidence="14">
    <location>
        <begin position="1286"/>
        <end position="1313"/>
    </location>
</feature>
<dbReference type="FunFam" id="3.30.160.60:FF:000376">
    <property type="entry name" value="Zinc finger protein 236"/>
    <property type="match status" value="1"/>
</dbReference>
<keyword evidence="4" id="KW-0479">Metal-binding</keyword>
<feature type="domain" description="C2H2-type" evidence="14">
    <location>
        <begin position="790"/>
        <end position="817"/>
    </location>
</feature>
<evidence type="ECO:0000256" key="7">
    <source>
        <dbReference type="ARBA" id="ARBA00022833"/>
    </source>
</evidence>
<dbReference type="Pfam" id="PF00096">
    <property type="entry name" value="zf-C2H2"/>
    <property type="match status" value="21"/>
</dbReference>
<evidence type="ECO:0000256" key="6">
    <source>
        <dbReference type="ARBA" id="ARBA00022771"/>
    </source>
</evidence>
<feature type="compositionally biased region" description="Basic and acidic residues" evidence="13">
    <location>
        <begin position="1585"/>
        <end position="1598"/>
    </location>
</feature>
<feature type="domain" description="C2H2-type" evidence="14">
    <location>
        <begin position="846"/>
        <end position="873"/>
    </location>
</feature>
<protein>
    <submittedName>
        <fullName evidence="15">Putative zinc finger protein</fullName>
    </submittedName>
</protein>
<name>L7LY97_RHIPC</name>
<dbReference type="EMBL" id="GACK01008477">
    <property type="protein sequence ID" value="JAA56557.1"/>
    <property type="molecule type" value="mRNA"/>
</dbReference>
<dbReference type="GO" id="GO:0000981">
    <property type="term" value="F:DNA-binding transcription factor activity, RNA polymerase II-specific"/>
    <property type="evidence" value="ECO:0007669"/>
    <property type="project" value="TreeGrafter"/>
</dbReference>
<feature type="domain" description="C2H2-type" evidence="14">
    <location>
        <begin position="679"/>
        <end position="706"/>
    </location>
</feature>
<evidence type="ECO:0000256" key="10">
    <source>
        <dbReference type="ARBA" id="ARBA00023163"/>
    </source>
</evidence>
<feature type="domain" description="C2H2-type" evidence="14">
    <location>
        <begin position="1569"/>
        <end position="1596"/>
    </location>
</feature>
<reference evidence="15" key="1">
    <citation type="submission" date="2012-11" db="EMBL/GenBank/DDBJ databases">
        <authorList>
            <person name="Lucero-Rivera Y.E."/>
            <person name="Tovar-Ramirez D."/>
        </authorList>
    </citation>
    <scope>NUCLEOTIDE SEQUENCE</scope>
    <source>
        <tissue evidence="15">Salivary gland</tissue>
    </source>
</reference>
<feature type="domain" description="C2H2-type" evidence="14">
    <location>
        <begin position="594"/>
        <end position="621"/>
    </location>
</feature>
<dbReference type="GO" id="GO:0005634">
    <property type="term" value="C:nucleus"/>
    <property type="evidence" value="ECO:0007669"/>
    <property type="project" value="UniProtKB-SubCell"/>
</dbReference>
<keyword evidence="10" id="KW-0804">Transcription</keyword>
<dbReference type="FunFam" id="3.30.160.60:FF:002349">
    <property type="entry name" value="Zinc finger and BTB domain-containing 40"/>
    <property type="match status" value="1"/>
</dbReference>
<feature type="domain" description="C2H2-type" evidence="14">
    <location>
        <begin position="818"/>
        <end position="845"/>
    </location>
</feature>
<feature type="domain" description="C2H2-type" evidence="14">
    <location>
        <begin position="276"/>
        <end position="303"/>
    </location>
</feature>
<dbReference type="Pfam" id="PF12874">
    <property type="entry name" value="zf-met"/>
    <property type="match status" value="1"/>
</dbReference>
<dbReference type="InterPro" id="IPR051643">
    <property type="entry name" value="Transcr_Reg_ZincFinger"/>
</dbReference>
<evidence type="ECO:0000256" key="13">
    <source>
        <dbReference type="SAM" id="MobiDB-lite"/>
    </source>
</evidence>
<dbReference type="SUPFAM" id="SSF101447">
    <property type="entry name" value="Formin homology 2 domain (FH2 domain)"/>
    <property type="match status" value="1"/>
</dbReference>
<evidence type="ECO:0000256" key="1">
    <source>
        <dbReference type="ARBA" id="ARBA00003767"/>
    </source>
</evidence>
<feature type="domain" description="C2H2-type" evidence="14">
    <location>
        <begin position="622"/>
        <end position="650"/>
    </location>
</feature>
<feature type="domain" description="C2H2-type" evidence="14">
    <location>
        <begin position="1258"/>
        <end position="1285"/>
    </location>
</feature>
<keyword evidence="7" id="KW-0862">Zinc</keyword>
<feature type="domain" description="C2H2-type" evidence="14">
    <location>
        <begin position="412"/>
        <end position="440"/>
    </location>
</feature>
<feature type="domain" description="C2H2-type" evidence="14">
    <location>
        <begin position="1631"/>
        <end position="1658"/>
    </location>
</feature>
<feature type="domain" description="C2H2-type" evidence="14">
    <location>
        <begin position="1603"/>
        <end position="1630"/>
    </location>
</feature>
<dbReference type="PANTHER" id="PTHR24396">
    <property type="entry name" value="ZINC FINGER PROTEIN"/>
    <property type="match status" value="1"/>
</dbReference>
<feature type="domain" description="C2H2-type" evidence="14">
    <location>
        <begin position="1314"/>
        <end position="1341"/>
    </location>
</feature>
<evidence type="ECO:0000313" key="15">
    <source>
        <dbReference type="EMBL" id="JAA56557.1"/>
    </source>
</evidence>
<dbReference type="FunFam" id="3.30.160.60:FF:000264">
    <property type="entry name" value="Zinc finger protein 236"/>
    <property type="match status" value="2"/>
</dbReference>
<comment type="similarity">
    <text evidence="3">Belongs to the krueppel C2H2-type zinc-finger protein family.</text>
</comment>
<evidence type="ECO:0000256" key="4">
    <source>
        <dbReference type="ARBA" id="ARBA00022723"/>
    </source>
</evidence>
<dbReference type="FunFam" id="3.30.160.60:FF:000534">
    <property type="entry name" value="zinc finger protein 674"/>
    <property type="match status" value="1"/>
</dbReference>
<dbReference type="FunFam" id="3.30.160.60:FF:002248">
    <property type="entry name" value="Zinc finger and BTB domain-containing 40"/>
    <property type="match status" value="1"/>
</dbReference>
<dbReference type="GO" id="GO:0008270">
    <property type="term" value="F:zinc ion binding"/>
    <property type="evidence" value="ECO:0007669"/>
    <property type="project" value="UniProtKB-KW"/>
</dbReference>